<dbReference type="GO" id="GO:0042245">
    <property type="term" value="P:RNA repair"/>
    <property type="evidence" value="ECO:0007669"/>
    <property type="project" value="UniProtKB-KW"/>
</dbReference>
<protein>
    <submittedName>
        <fullName evidence="15">Poly(A) polymerase</fullName>
    </submittedName>
</protein>
<dbReference type="InterPro" id="IPR006675">
    <property type="entry name" value="HDIG_dom"/>
</dbReference>
<dbReference type="InterPro" id="IPR043519">
    <property type="entry name" value="NT_sf"/>
</dbReference>
<dbReference type="InterPro" id="IPR032828">
    <property type="entry name" value="PolyA_RNA-bd"/>
</dbReference>
<dbReference type="EMBL" id="QICL01000002">
    <property type="protein sequence ID" value="PXV68011.1"/>
    <property type="molecule type" value="Genomic_DNA"/>
</dbReference>
<sequence>MHLDKEYIDKHFSGKIFDIISECADEMGLECYAIGGYVRDIFLHRKSKDIDIVTVGKGIDLAAAVAKRLGRPTKLSVFQSFGTAQVKHKDIEVEFVGARKESYERGSRKPFVEDGTLEDDQNRRDFTINALAICLNKNRYGELLDPFGGLEDMENCIIRTPLDPDITFSDDPLRMMRGIRFSSQLGFDIESKTFDAISKNKERISIVSQERIIDELNKIVLSPKPSIGFIQLDKTGLLELIFPELLALKGAETKDGIGHKDNFYHTLTVLDNISRKTDDLWLRWAAILHDIAKPATKRWDPKLGWTFHNHNFVGAKMTHSIFRQMKLPLNEKMKYVQKLVGLHMRPIALVEDVVSDSAVRRLLFEAGDDIEDLMTLCEADITSKNPDRVRRFLKNFEIVRQKMKDIEEKDHVRNFQPPISGEEIMQIFNIPQGATVGRLKSSIKDAILDGVIPNEYDAAYKYLVEKAEALSLKPVN</sequence>
<evidence type="ECO:0000256" key="3">
    <source>
        <dbReference type="ARBA" id="ARBA00022694"/>
    </source>
</evidence>
<dbReference type="FunFam" id="3.30.460.10:FF:000033">
    <property type="entry name" value="Poly A polymerase head domain protein"/>
    <property type="match status" value="1"/>
</dbReference>
<evidence type="ECO:0000259" key="14">
    <source>
        <dbReference type="Pfam" id="PF12627"/>
    </source>
</evidence>
<dbReference type="SUPFAM" id="SSF81891">
    <property type="entry name" value="Poly A polymerase C-terminal region-like"/>
    <property type="match status" value="1"/>
</dbReference>
<dbReference type="PANTHER" id="PTHR47545:SF1">
    <property type="entry name" value="MULTIFUNCTIONAL CCA PROTEIN"/>
    <property type="match status" value="1"/>
</dbReference>
<accession>A0A2V3PUM2</accession>
<dbReference type="GO" id="GO:0003723">
    <property type="term" value="F:RNA binding"/>
    <property type="evidence" value="ECO:0007669"/>
    <property type="project" value="UniProtKB-KW"/>
</dbReference>
<keyword evidence="16" id="KW-1185">Reference proteome</keyword>
<dbReference type="GO" id="GO:0016779">
    <property type="term" value="F:nucleotidyltransferase activity"/>
    <property type="evidence" value="ECO:0007669"/>
    <property type="project" value="UniProtKB-KW"/>
</dbReference>
<dbReference type="Gene3D" id="1.10.3090.10">
    <property type="entry name" value="cca-adding enzyme, domain 2"/>
    <property type="match status" value="1"/>
</dbReference>
<gene>
    <name evidence="15" type="ORF">CLV62_10241</name>
</gene>
<evidence type="ECO:0000256" key="11">
    <source>
        <dbReference type="RuleBase" id="RU003953"/>
    </source>
</evidence>
<feature type="domain" description="Poly A polymerase head" evidence="12">
    <location>
        <begin position="31"/>
        <end position="159"/>
    </location>
</feature>
<dbReference type="OrthoDB" id="9805698at2"/>
<keyword evidence="4" id="KW-0548">Nucleotidyltransferase</keyword>
<evidence type="ECO:0000256" key="4">
    <source>
        <dbReference type="ARBA" id="ARBA00022695"/>
    </source>
</evidence>
<dbReference type="CDD" id="cd05398">
    <property type="entry name" value="NT_ClassII-CCAase"/>
    <property type="match status" value="1"/>
</dbReference>
<dbReference type="GO" id="GO:0005524">
    <property type="term" value="F:ATP binding"/>
    <property type="evidence" value="ECO:0007669"/>
    <property type="project" value="UniProtKB-KW"/>
</dbReference>
<keyword evidence="5" id="KW-0479">Metal-binding</keyword>
<evidence type="ECO:0000256" key="7">
    <source>
        <dbReference type="ARBA" id="ARBA00022800"/>
    </source>
</evidence>
<organism evidence="15 16">
    <name type="scientific">Dysgonomonas alginatilytica</name>
    <dbReference type="NCBI Taxonomy" id="1605892"/>
    <lineage>
        <taxon>Bacteria</taxon>
        <taxon>Pseudomonadati</taxon>
        <taxon>Bacteroidota</taxon>
        <taxon>Bacteroidia</taxon>
        <taxon>Bacteroidales</taxon>
        <taxon>Dysgonomonadaceae</taxon>
        <taxon>Dysgonomonas</taxon>
    </lineage>
</organism>
<proteinExistence type="inferred from homology"/>
<evidence type="ECO:0000259" key="12">
    <source>
        <dbReference type="Pfam" id="PF01743"/>
    </source>
</evidence>
<evidence type="ECO:0000256" key="8">
    <source>
        <dbReference type="ARBA" id="ARBA00022840"/>
    </source>
</evidence>
<keyword evidence="10 11" id="KW-0694">RNA-binding</keyword>
<evidence type="ECO:0000259" key="13">
    <source>
        <dbReference type="Pfam" id="PF01966"/>
    </source>
</evidence>
<keyword evidence="2 11" id="KW-0808">Transferase</keyword>
<name>A0A2V3PUM2_9BACT</name>
<reference evidence="15 16" key="1">
    <citation type="submission" date="2018-03" db="EMBL/GenBank/DDBJ databases">
        <title>Genomic Encyclopedia of Archaeal and Bacterial Type Strains, Phase II (KMG-II): from individual species to whole genera.</title>
        <authorList>
            <person name="Goeker M."/>
        </authorList>
    </citation>
    <scope>NUCLEOTIDE SEQUENCE [LARGE SCALE GENOMIC DNA]</scope>
    <source>
        <strain evidence="15 16">DSM 100214</strain>
    </source>
</reference>
<dbReference type="AlphaFoldDB" id="A0A2V3PUM2"/>
<dbReference type="Pfam" id="PF01743">
    <property type="entry name" value="PolyA_pol"/>
    <property type="match status" value="1"/>
</dbReference>
<keyword evidence="8" id="KW-0067">ATP-binding</keyword>
<dbReference type="InterPro" id="IPR050124">
    <property type="entry name" value="tRNA_CCA-adding_enzyme"/>
</dbReference>
<dbReference type="Proteomes" id="UP000247973">
    <property type="component" value="Unassembled WGS sequence"/>
</dbReference>
<evidence type="ECO:0000256" key="5">
    <source>
        <dbReference type="ARBA" id="ARBA00022723"/>
    </source>
</evidence>
<feature type="domain" description="tRNA nucleotidyltransferase/poly(A) polymerase RNA and SrmB- binding" evidence="14">
    <location>
        <begin position="186"/>
        <end position="245"/>
    </location>
</feature>
<keyword evidence="3" id="KW-0819">tRNA processing</keyword>
<dbReference type="CDD" id="cd00077">
    <property type="entry name" value="HDc"/>
    <property type="match status" value="1"/>
</dbReference>
<dbReference type="InterPro" id="IPR002646">
    <property type="entry name" value="PolA_pol_head_dom"/>
</dbReference>
<dbReference type="Pfam" id="PF01966">
    <property type="entry name" value="HD"/>
    <property type="match status" value="1"/>
</dbReference>
<dbReference type="GO" id="GO:0008033">
    <property type="term" value="P:tRNA processing"/>
    <property type="evidence" value="ECO:0007669"/>
    <property type="project" value="UniProtKB-KW"/>
</dbReference>
<evidence type="ECO:0000256" key="2">
    <source>
        <dbReference type="ARBA" id="ARBA00022679"/>
    </source>
</evidence>
<dbReference type="NCBIfam" id="TIGR00277">
    <property type="entry name" value="HDIG"/>
    <property type="match status" value="1"/>
</dbReference>
<keyword evidence="6" id="KW-0547">Nucleotide-binding</keyword>
<evidence type="ECO:0000256" key="1">
    <source>
        <dbReference type="ARBA" id="ARBA00001946"/>
    </source>
</evidence>
<dbReference type="InterPro" id="IPR003607">
    <property type="entry name" value="HD/PDEase_dom"/>
</dbReference>
<dbReference type="GO" id="GO:0046872">
    <property type="term" value="F:metal ion binding"/>
    <property type="evidence" value="ECO:0007669"/>
    <property type="project" value="UniProtKB-KW"/>
</dbReference>
<evidence type="ECO:0000256" key="10">
    <source>
        <dbReference type="ARBA" id="ARBA00022884"/>
    </source>
</evidence>
<comment type="similarity">
    <text evidence="11">Belongs to the tRNA nucleotidyltransferase/poly(A) polymerase family.</text>
</comment>
<evidence type="ECO:0000256" key="6">
    <source>
        <dbReference type="ARBA" id="ARBA00022741"/>
    </source>
</evidence>
<dbReference type="PANTHER" id="PTHR47545">
    <property type="entry name" value="MULTIFUNCTIONAL CCA PROTEIN"/>
    <property type="match status" value="1"/>
</dbReference>
<dbReference type="Pfam" id="PF12627">
    <property type="entry name" value="PolyA_pol_RNAbd"/>
    <property type="match status" value="1"/>
</dbReference>
<dbReference type="Gene3D" id="3.30.460.10">
    <property type="entry name" value="Beta Polymerase, domain 2"/>
    <property type="match status" value="1"/>
</dbReference>
<dbReference type="Gene3D" id="1.10.246.80">
    <property type="match status" value="1"/>
</dbReference>
<comment type="cofactor">
    <cofactor evidence="1">
        <name>Mg(2+)</name>
        <dbReference type="ChEBI" id="CHEBI:18420"/>
    </cofactor>
</comment>
<keyword evidence="7" id="KW-0692">RNA repair</keyword>
<dbReference type="RefSeq" id="WP_110309301.1">
    <property type="nucleotide sequence ID" value="NZ_QICL01000002.1"/>
</dbReference>
<dbReference type="InterPro" id="IPR006674">
    <property type="entry name" value="HD_domain"/>
</dbReference>
<dbReference type="SUPFAM" id="SSF81301">
    <property type="entry name" value="Nucleotidyltransferase"/>
    <property type="match status" value="1"/>
</dbReference>
<evidence type="ECO:0000256" key="9">
    <source>
        <dbReference type="ARBA" id="ARBA00022842"/>
    </source>
</evidence>
<comment type="caution">
    <text evidence="15">The sequence shown here is derived from an EMBL/GenBank/DDBJ whole genome shotgun (WGS) entry which is preliminary data.</text>
</comment>
<evidence type="ECO:0000313" key="15">
    <source>
        <dbReference type="EMBL" id="PXV68011.1"/>
    </source>
</evidence>
<keyword evidence="9" id="KW-0460">Magnesium</keyword>
<evidence type="ECO:0000313" key="16">
    <source>
        <dbReference type="Proteomes" id="UP000247973"/>
    </source>
</evidence>
<feature type="domain" description="HD" evidence="13">
    <location>
        <begin position="263"/>
        <end position="348"/>
    </location>
</feature>